<organism evidence="1 2">
    <name type="scientific">Paenibacillus mesotrionivorans</name>
    <dbReference type="NCBI Taxonomy" id="3160968"/>
    <lineage>
        <taxon>Bacteria</taxon>
        <taxon>Bacillati</taxon>
        <taxon>Bacillota</taxon>
        <taxon>Bacilli</taxon>
        <taxon>Bacillales</taxon>
        <taxon>Paenibacillaceae</taxon>
        <taxon>Paenibacillus</taxon>
    </lineage>
</organism>
<dbReference type="EMBL" id="JBJURJ010000009">
    <property type="protein sequence ID" value="MFM9329549.1"/>
    <property type="molecule type" value="Genomic_DNA"/>
</dbReference>
<protein>
    <submittedName>
        <fullName evidence="1">Carbamoyltransferase HypF</fullName>
        <ecNumber evidence="1">6.1.2.-</ecNumber>
    </submittedName>
</protein>
<sequence length="859" mass="91668">MDRGQACGAQGCSGGNRGRGGAAGLKPGAEYSAGVLGKATASASDENDHNSTAALLITVKGRVQGVGFRPFLFSLAERYAISGTVQNNMDGIRLEAEGAASALQELLAAIRREAPRLARVDEIRAVPLPVEGRLGFRIVESSREGASSLVIPVDAGICPACLAELKDPANRRYRYPFITCTQCGPRYTIIRELPYDRPYTSMSGFPMCPACREEYGNVADRRHHAQPIACPECGPRLALYAMDEATKKPVGMAGAKAAEPAGLGIASAGQHGARRPLAEADEAVRRCAKLLRQGAIVAVKGIGGYHLACDAENEAAVARLRQRKRRPTRPLAVMAADAENARRAAVLGSQELRLLRSPEAPIVIARKAEAWPLADSVAPGMATVGLMLPYTPLHVLLMEELPFLVMTSANPSGQPILYRDEEAFDYLGGIADYVLAHDREILHPLDDSVIQVVEGQTDILRRSRGYAPDPLAAPVDLTGRAALGGQQKNTFALGRGNQIFIGPHIGDMGSVETQEHWKKELAHFSSLLGTDPQQTAADLHPGYETGRLSREMGLEPVGVQHHHAHLVSCMADNGLSPEEEVYGIILDGTGYGPDGSIWGFEILTGSASGWRRLGHLRYTPLPGGEKAVREPWRNAAGMLTALFPKQGPAWAAQLFPGKSMELAVLGRMAATGMNSPWAGTCGRLFDAVSAILGLVAVSGYDGEAAIRLSEMAAFADADGFNTVKPFGYAIRDKGETEALELDMSEALLQIVEKRLAGSPPEDLALRFHETAARAAVELLQRCLEKDGLTAACIPKVMLSGGSFHNPYLLRRIPALLKDRGLEPYRHRQVPAGDGGLALGQLLVAAYAGAGANRNGRGTD</sequence>
<keyword evidence="1" id="KW-0436">Ligase</keyword>
<comment type="caution">
    <text evidence="1">The sequence shown here is derived from an EMBL/GenBank/DDBJ whole genome shotgun (WGS) entry which is preliminary data.</text>
</comment>
<dbReference type="EC" id="6.1.2.-" evidence="1"/>
<accession>A0ACC7P1Q8</accession>
<dbReference type="Proteomes" id="UP001631969">
    <property type="component" value="Unassembled WGS sequence"/>
</dbReference>
<proteinExistence type="predicted"/>
<keyword evidence="2" id="KW-1185">Reference proteome</keyword>
<reference evidence="1" key="1">
    <citation type="submission" date="2024-12" db="EMBL/GenBank/DDBJ databases">
        <authorList>
            <person name="Wu N."/>
        </authorList>
    </citation>
    <scope>NUCLEOTIDE SEQUENCE</scope>
    <source>
        <strain evidence="1">P15</strain>
    </source>
</reference>
<evidence type="ECO:0000313" key="1">
    <source>
        <dbReference type="EMBL" id="MFM9329549.1"/>
    </source>
</evidence>
<evidence type="ECO:0000313" key="2">
    <source>
        <dbReference type="Proteomes" id="UP001631969"/>
    </source>
</evidence>
<name>A0ACC7P1Q8_9BACL</name>
<gene>
    <name evidence="1" type="primary">hypF</name>
    <name evidence="1" type="ORF">ACI1P1_14745</name>
</gene>